<dbReference type="GO" id="GO:0071028">
    <property type="term" value="P:nuclear mRNA surveillance"/>
    <property type="evidence" value="ECO:0007669"/>
    <property type="project" value="TreeGrafter"/>
</dbReference>
<evidence type="ECO:0000259" key="10">
    <source>
        <dbReference type="Pfam" id="PF01138"/>
    </source>
</evidence>
<comment type="similarity">
    <text evidence="3">Belongs to the RNase PH family.</text>
</comment>
<dbReference type="InterPro" id="IPR027408">
    <property type="entry name" value="PNPase/RNase_PH_dom_sf"/>
</dbReference>
<name>A0A196SHG3_BLAHN</name>
<evidence type="ECO:0000256" key="6">
    <source>
        <dbReference type="ARBA" id="ARBA00022835"/>
    </source>
</evidence>
<dbReference type="Pfam" id="PF03725">
    <property type="entry name" value="RNase_PH_C"/>
    <property type="match status" value="1"/>
</dbReference>
<dbReference type="InterPro" id="IPR001247">
    <property type="entry name" value="ExoRNase_PH_dom1"/>
</dbReference>
<evidence type="ECO:0000256" key="1">
    <source>
        <dbReference type="ARBA" id="ARBA00004496"/>
    </source>
</evidence>
<dbReference type="EMBL" id="LXWW01000078">
    <property type="protein sequence ID" value="OAO16485.1"/>
    <property type="molecule type" value="Genomic_DNA"/>
</dbReference>
<dbReference type="STRING" id="478820.A0A196SHG3"/>
<comment type="subcellular location">
    <subcellularLocation>
        <location evidence="1">Cytoplasm</location>
    </subcellularLocation>
    <subcellularLocation>
        <location evidence="2">Nucleus</location>
        <location evidence="2">Nucleolus</location>
    </subcellularLocation>
</comment>
<reference evidence="12 13" key="1">
    <citation type="submission" date="2016-05" db="EMBL/GenBank/DDBJ databases">
        <title>Nuclear genome of Blastocystis sp. subtype 1 NandII.</title>
        <authorList>
            <person name="Gentekaki E."/>
            <person name="Curtis B."/>
            <person name="Stairs C."/>
            <person name="Eme L."/>
            <person name="Herman E."/>
            <person name="Klimes V."/>
            <person name="Arias M.C."/>
            <person name="Elias M."/>
            <person name="Hilliou F."/>
            <person name="Klute M."/>
            <person name="Malik S.-B."/>
            <person name="Pightling A."/>
            <person name="Rachubinski R."/>
            <person name="Salas D."/>
            <person name="Schlacht A."/>
            <person name="Suga H."/>
            <person name="Archibald J."/>
            <person name="Ball S.G."/>
            <person name="Clark G."/>
            <person name="Dacks J."/>
            <person name="Van Der Giezen M."/>
            <person name="Tsaousis A."/>
            <person name="Roger A."/>
        </authorList>
    </citation>
    <scope>NUCLEOTIDE SEQUENCE [LARGE SCALE GENOMIC DNA]</scope>
    <source>
        <strain evidence="13">ATCC 50177 / NandII</strain>
    </source>
</reference>
<dbReference type="PANTHER" id="PTHR11097">
    <property type="entry name" value="EXOSOME COMPLEX EXONUCLEASE RIBOSOMAL RNA PROCESSING PROTEIN"/>
    <property type="match status" value="1"/>
</dbReference>
<dbReference type="InterPro" id="IPR036345">
    <property type="entry name" value="ExoRNase_PH_dom2_sf"/>
</dbReference>
<evidence type="ECO:0000256" key="5">
    <source>
        <dbReference type="ARBA" id="ARBA00022552"/>
    </source>
</evidence>
<dbReference type="GO" id="GO:0000177">
    <property type="term" value="C:cytoplasmic exosome (RNase complex)"/>
    <property type="evidence" value="ECO:0007669"/>
    <property type="project" value="TreeGrafter"/>
</dbReference>
<evidence type="ECO:0000256" key="7">
    <source>
        <dbReference type="ARBA" id="ARBA00022884"/>
    </source>
</evidence>
<feature type="domain" description="Exoribonuclease phosphorolytic" evidence="10">
    <location>
        <begin position="34"/>
        <end position="166"/>
    </location>
</feature>
<evidence type="ECO:0000256" key="3">
    <source>
        <dbReference type="ARBA" id="ARBA00006678"/>
    </source>
</evidence>
<feature type="domain" description="Exoribonuclease phosphorolytic" evidence="11">
    <location>
        <begin position="189"/>
        <end position="247"/>
    </location>
</feature>
<dbReference type="GO" id="GO:0005730">
    <property type="term" value="C:nucleolus"/>
    <property type="evidence" value="ECO:0007669"/>
    <property type="project" value="UniProtKB-SubCell"/>
</dbReference>
<keyword evidence="4" id="KW-0963">Cytoplasm</keyword>
<gene>
    <name evidence="12" type="ORF">AV274_1808</name>
</gene>
<protein>
    <recommendedName>
        <fullName evidence="9">Ribosomal RNA-processing protein 43</fullName>
    </recommendedName>
</protein>
<evidence type="ECO:0000313" key="13">
    <source>
        <dbReference type="Proteomes" id="UP000078348"/>
    </source>
</evidence>
<dbReference type="GO" id="GO:0035925">
    <property type="term" value="F:mRNA 3'-UTR AU-rich region binding"/>
    <property type="evidence" value="ECO:0007669"/>
    <property type="project" value="TreeGrafter"/>
</dbReference>
<evidence type="ECO:0000256" key="9">
    <source>
        <dbReference type="ARBA" id="ARBA00030617"/>
    </source>
</evidence>
<comment type="caution">
    <text evidence="12">The sequence shown here is derived from an EMBL/GenBank/DDBJ whole genome shotgun (WGS) entry which is preliminary data.</text>
</comment>
<keyword evidence="13" id="KW-1185">Reference proteome</keyword>
<dbReference type="GO" id="GO:0034475">
    <property type="term" value="P:U4 snRNA 3'-end processing"/>
    <property type="evidence" value="ECO:0007669"/>
    <property type="project" value="TreeGrafter"/>
</dbReference>
<dbReference type="GO" id="GO:0071038">
    <property type="term" value="P:TRAMP-dependent tRNA surveillance pathway"/>
    <property type="evidence" value="ECO:0007669"/>
    <property type="project" value="TreeGrafter"/>
</dbReference>
<organism evidence="12 13">
    <name type="scientific">Blastocystis sp. subtype 1 (strain ATCC 50177 / NandII)</name>
    <dbReference type="NCBI Taxonomy" id="478820"/>
    <lineage>
        <taxon>Eukaryota</taxon>
        <taxon>Sar</taxon>
        <taxon>Stramenopiles</taxon>
        <taxon>Bigyra</taxon>
        <taxon>Opalozoa</taxon>
        <taxon>Opalinata</taxon>
        <taxon>Blastocystidae</taxon>
        <taxon>Blastocystis</taxon>
    </lineage>
</organism>
<evidence type="ECO:0000313" key="12">
    <source>
        <dbReference type="EMBL" id="OAO16485.1"/>
    </source>
</evidence>
<keyword evidence="5" id="KW-0698">rRNA processing</keyword>
<dbReference type="Proteomes" id="UP000078348">
    <property type="component" value="Unassembled WGS sequence"/>
</dbReference>
<dbReference type="GO" id="GO:0034473">
    <property type="term" value="P:U1 snRNA 3'-end processing"/>
    <property type="evidence" value="ECO:0007669"/>
    <property type="project" value="TreeGrafter"/>
</dbReference>
<dbReference type="GO" id="GO:0034476">
    <property type="term" value="P:U5 snRNA 3'-end processing"/>
    <property type="evidence" value="ECO:0007669"/>
    <property type="project" value="TreeGrafter"/>
</dbReference>
<dbReference type="InterPro" id="IPR015847">
    <property type="entry name" value="ExoRNase_PH_dom2"/>
</dbReference>
<keyword evidence="7" id="KW-0694">RNA-binding</keyword>
<evidence type="ECO:0000256" key="4">
    <source>
        <dbReference type="ARBA" id="ARBA00022490"/>
    </source>
</evidence>
<dbReference type="InterPro" id="IPR020568">
    <property type="entry name" value="Ribosomal_Su5_D2-typ_SF"/>
</dbReference>
<keyword evidence="6" id="KW-0271">Exosome</keyword>
<dbReference type="PANTHER" id="PTHR11097:SF9">
    <property type="entry name" value="EXOSOME COMPLEX COMPONENT RRP43"/>
    <property type="match status" value="1"/>
</dbReference>
<dbReference type="SUPFAM" id="SSF55666">
    <property type="entry name" value="Ribonuclease PH domain 2-like"/>
    <property type="match status" value="1"/>
</dbReference>
<evidence type="ECO:0000259" key="11">
    <source>
        <dbReference type="Pfam" id="PF03725"/>
    </source>
</evidence>
<dbReference type="AlphaFoldDB" id="A0A196SHG3"/>
<accession>A0A196SHG3</accession>
<dbReference type="Pfam" id="PF01138">
    <property type="entry name" value="RNase_PH"/>
    <property type="match status" value="1"/>
</dbReference>
<evidence type="ECO:0000256" key="2">
    <source>
        <dbReference type="ARBA" id="ARBA00004604"/>
    </source>
</evidence>
<dbReference type="GO" id="GO:0000467">
    <property type="term" value="P:exonucleolytic trimming to generate mature 3'-end of 5.8S rRNA from tricistronic rRNA transcript (SSU-rRNA, 5.8S rRNA, LSU-rRNA)"/>
    <property type="evidence" value="ECO:0007669"/>
    <property type="project" value="TreeGrafter"/>
</dbReference>
<dbReference type="GO" id="GO:0000176">
    <property type="term" value="C:nuclear exosome (RNase complex)"/>
    <property type="evidence" value="ECO:0007669"/>
    <property type="project" value="TreeGrafter"/>
</dbReference>
<dbReference type="OrthoDB" id="45882at2759"/>
<dbReference type="InterPro" id="IPR050590">
    <property type="entry name" value="Exosome_comp_Rrp42_subfam"/>
</dbReference>
<dbReference type="GO" id="GO:0071035">
    <property type="term" value="P:nuclear polyadenylation-dependent rRNA catabolic process"/>
    <property type="evidence" value="ECO:0007669"/>
    <property type="project" value="TreeGrafter"/>
</dbReference>
<keyword evidence="8" id="KW-0539">Nucleus</keyword>
<dbReference type="GO" id="GO:0016075">
    <property type="term" value="P:rRNA catabolic process"/>
    <property type="evidence" value="ECO:0007669"/>
    <property type="project" value="TreeGrafter"/>
</dbReference>
<proteinExistence type="inferred from homology"/>
<dbReference type="SUPFAM" id="SSF54211">
    <property type="entry name" value="Ribosomal protein S5 domain 2-like"/>
    <property type="match status" value="1"/>
</dbReference>
<sequence length="277" mass="30946">MNAELFKKICPKAFYGKFLESDIRPDGRDMNDGRGLIVAPGHIGSADGSSFVRIGMTGIICGLKLEYIDAGEITQTSGNLDVRVIMTPLSNPKFFLGKPTNQAVFYAETLRRIFEKYVIDVGELYVPEMKKMICLHADLLCIDYEGSVMDACCIALLAALMTLKIPTAILKDDTAVFDYDHPRFLTILDIPVSVTFGFFDDFEVMDPDVFEEQLVEDTVSVVMGRNARVLSIVKPGGKSIPEKTLEEITTKVKERYAFVYEQVDAFRNSLSTEMNTE</sequence>
<evidence type="ECO:0000256" key="8">
    <source>
        <dbReference type="ARBA" id="ARBA00023242"/>
    </source>
</evidence>
<dbReference type="Gene3D" id="3.30.230.70">
    <property type="entry name" value="GHMP Kinase, N-terminal domain"/>
    <property type="match status" value="1"/>
</dbReference>